<evidence type="ECO:0000256" key="2">
    <source>
        <dbReference type="ARBA" id="ARBA00022448"/>
    </source>
</evidence>
<keyword evidence="4" id="KW-0479">Metal-binding</keyword>
<dbReference type="SUPFAM" id="SSF54292">
    <property type="entry name" value="2Fe-2S ferredoxin-like"/>
    <property type="match status" value="1"/>
</dbReference>
<dbReference type="PANTHER" id="PTHR43112:SF3">
    <property type="entry name" value="FERREDOXIN-2, CHLOROPLASTIC"/>
    <property type="match status" value="1"/>
</dbReference>
<dbReference type="GO" id="GO:0046872">
    <property type="term" value="F:metal ion binding"/>
    <property type="evidence" value="ECO:0007669"/>
    <property type="project" value="UniProtKB-KW"/>
</dbReference>
<keyword evidence="2" id="KW-0813">Transport</keyword>
<dbReference type="Proteomes" id="UP000045782">
    <property type="component" value="Unassembled WGS sequence"/>
</dbReference>
<feature type="domain" description="2Fe-2S ferredoxin-type" evidence="9">
    <location>
        <begin position="17"/>
        <end position="106"/>
    </location>
</feature>
<dbReference type="GO" id="GO:0051537">
    <property type="term" value="F:2 iron, 2 sulfur cluster binding"/>
    <property type="evidence" value="ECO:0007669"/>
    <property type="project" value="UniProtKB-KW"/>
</dbReference>
<dbReference type="EMBL" id="QXBN01000047">
    <property type="protein sequence ID" value="RIT28701.1"/>
    <property type="molecule type" value="Genomic_DNA"/>
</dbReference>
<accession>A0A0U0X2N7</accession>
<evidence type="ECO:0000259" key="9">
    <source>
        <dbReference type="PROSITE" id="PS51085"/>
    </source>
</evidence>
<keyword evidence="3" id="KW-0001">2Fe-2S</keyword>
<dbReference type="PATRIC" id="fig|36809.44.peg.2825"/>
<dbReference type="PANTHER" id="PTHR43112">
    <property type="entry name" value="FERREDOXIN"/>
    <property type="match status" value="1"/>
</dbReference>
<evidence type="ECO:0000313" key="10">
    <source>
        <dbReference type="EMBL" id="CPV32923.1"/>
    </source>
</evidence>
<keyword evidence="10" id="KW-0560">Oxidoreductase</keyword>
<dbReference type="GO" id="GO:0016491">
    <property type="term" value="F:oxidoreductase activity"/>
    <property type="evidence" value="ECO:0007669"/>
    <property type="project" value="UniProtKB-KW"/>
</dbReference>
<comment type="cofactor">
    <cofactor evidence="8">
        <name>[2Fe-2S] cluster</name>
        <dbReference type="ChEBI" id="CHEBI:190135"/>
    </cofactor>
</comment>
<dbReference type="Gene3D" id="3.10.20.30">
    <property type="match status" value="1"/>
</dbReference>
<evidence type="ECO:0000256" key="7">
    <source>
        <dbReference type="ARBA" id="ARBA00023014"/>
    </source>
</evidence>
<dbReference type="PROSITE" id="PS51085">
    <property type="entry name" value="2FE2S_FER_2"/>
    <property type="match status" value="1"/>
</dbReference>
<dbReference type="AlphaFoldDB" id="A0A0U0X2N7"/>
<dbReference type="RefSeq" id="WP_005081994.1">
    <property type="nucleotide sequence ID" value="NZ_CP014955.1"/>
</dbReference>
<evidence type="ECO:0000256" key="3">
    <source>
        <dbReference type="ARBA" id="ARBA00022714"/>
    </source>
</evidence>
<dbReference type="InterPro" id="IPR012675">
    <property type="entry name" value="Beta-grasp_dom_sf"/>
</dbReference>
<dbReference type="InterPro" id="IPR001041">
    <property type="entry name" value="2Fe-2S_ferredoxin-type"/>
</dbReference>
<evidence type="ECO:0000256" key="6">
    <source>
        <dbReference type="ARBA" id="ARBA00023004"/>
    </source>
</evidence>
<evidence type="ECO:0000313" key="11">
    <source>
        <dbReference type="EMBL" id="RIT28701.1"/>
    </source>
</evidence>
<evidence type="ECO:0000313" key="13">
    <source>
        <dbReference type="Proteomes" id="UP000284557"/>
    </source>
</evidence>
<reference evidence="11 13" key="2">
    <citation type="submission" date="2018-08" db="EMBL/GenBank/DDBJ databases">
        <title>Linezolid Resistance in Mycobacterium abscessus: MIC Distribution and Comprehensive Investigation of Resistance Mechanisms.</title>
        <authorList>
            <person name="Ye M."/>
            <person name="Xu L."/>
            <person name="Zou Y."/>
            <person name="Li B."/>
            <person name="Guo Q."/>
            <person name="Zhang Y."/>
            <person name="Zhan M."/>
            <person name="Xu B."/>
            <person name="Yu F."/>
            <person name="Zhang Z."/>
            <person name="Chu H."/>
        </authorList>
    </citation>
    <scope>NUCLEOTIDE SEQUENCE [LARGE SCALE GENOMIC DNA]</scope>
    <source>
        <strain evidence="11 13">G143</strain>
    </source>
</reference>
<keyword evidence="7" id="KW-0411">Iron-sulfur</keyword>
<organism evidence="10 12">
    <name type="scientific">Mycobacteroides abscessus</name>
    <dbReference type="NCBI Taxonomy" id="36809"/>
    <lineage>
        <taxon>Bacteria</taxon>
        <taxon>Bacillati</taxon>
        <taxon>Actinomycetota</taxon>
        <taxon>Actinomycetes</taxon>
        <taxon>Mycobacteriales</taxon>
        <taxon>Mycobacteriaceae</taxon>
        <taxon>Mycobacteroides</taxon>
    </lineage>
</organism>
<evidence type="ECO:0000256" key="1">
    <source>
        <dbReference type="ARBA" id="ARBA00007874"/>
    </source>
</evidence>
<comment type="similarity">
    <text evidence="1">Belongs to the 2Fe2S plant-type ferredoxin family.</text>
</comment>
<dbReference type="Pfam" id="PF00111">
    <property type="entry name" value="Fer2"/>
    <property type="match status" value="1"/>
</dbReference>
<keyword evidence="5" id="KW-0249">Electron transport</keyword>
<name>A0A0U0X2N7_9MYCO</name>
<gene>
    <name evidence="10" type="primary">hmp_2</name>
    <name evidence="11" type="ORF">D2E76_27060</name>
    <name evidence="10" type="ORF">ERS075579_00389</name>
</gene>
<protein>
    <submittedName>
        <fullName evidence="11">(2Fe-2S)-binding protein</fullName>
    </submittedName>
    <submittedName>
        <fullName evidence="10">Possible hemoglobine-related protein HMP</fullName>
        <ecNumber evidence="10">1.17.1.-</ecNumber>
    </submittedName>
</protein>
<keyword evidence="6" id="KW-0408">Iron</keyword>
<evidence type="ECO:0000256" key="8">
    <source>
        <dbReference type="ARBA" id="ARBA00034078"/>
    </source>
</evidence>
<reference evidence="10 12" key="1">
    <citation type="submission" date="2015-03" db="EMBL/GenBank/DDBJ databases">
        <authorList>
            <person name="Murphy D."/>
        </authorList>
    </citation>
    <scope>NUCLEOTIDE SEQUENCE [LARGE SCALE GENOMIC DNA]</scope>
    <source>
        <strain evidence="10 12">PAP088</strain>
    </source>
</reference>
<evidence type="ECO:0000256" key="5">
    <source>
        <dbReference type="ARBA" id="ARBA00022982"/>
    </source>
</evidence>
<dbReference type="CDD" id="cd00207">
    <property type="entry name" value="fer2"/>
    <property type="match status" value="1"/>
</dbReference>
<dbReference type="OMA" id="MALHTHK"/>
<dbReference type="Proteomes" id="UP000284557">
    <property type="component" value="Unassembled WGS sequence"/>
</dbReference>
<proteinExistence type="inferred from homology"/>
<dbReference type="GeneID" id="93379900"/>
<sequence length="106" mass="11431">MTTEAIRVAGSDATGNTVLEVEIYGSTHILDWPRGKKLLDVLLDAGIDAPYVCRESACATCICSVKGGQTRMLMNESLIDSEVADGFTLACQTLPESERVQIFFDG</sequence>
<dbReference type="EC" id="1.17.1.-" evidence="10"/>
<evidence type="ECO:0000313" key="12">
    <source>
        <dbReference type="Proteomes" id="UP000045782"/>
    </source>
</evidence>
<dbReference type="InterPro" id="IPR036010">
    <property type="entry name" value="2Fe-2S_ferredoxin-like_sf"/>
</dbReference>
<dbReference type="EMBL" id="CSWP01000001">
    <property type="protein sequence ID" value="CPV32923.1"/>
    <property type="molecule type" value="Genomic_DNA"/>
</dbReference>
<evidence type="ECO:0000256" key="4">
    <source>
        <dbReference type="ARBA" id="ARBA00022723"/>
    </source>
</evidence>